<gene>
    <name evidence="1" type="ORF">QYB95_05930</name>
</gene>
<sequence>MEHRQPTIRSLFEDALSFDEPYAAHLIYLATRKGKVNLQDPVSK</sequence>
<dbReference type="RefSeq" id="WP_301137357.1">
    <property type="nucleotide sequence ID" value="NZ_JAUHTQ010000003.1"/>
</dbReference>
<reference evidence="1" key="1">
    <citation type="submission" date="2023-07" db="EMBL/GenBank/DDBJ databases">
        <title>Ureibacillus sp. isolated from freshwater well.</title>
        <authorList>
            <person name="Kirdat K."/>
            <person name="Bhatt A."/>
            <person name="Teware R."/>
            <person name="Bhavsar Y."/>
            <person name="Yadav A."/>
        </authorList>
    </citation>
    <scope>NUCLEOTIDE SEQUENCE</scope>
    <source>
        <strain evidence="1">BA0131</strain>
    </source>
</reference>
<protein>
    <submittedName>
        <fullName evidence="1">Uncharacterized protein</fullName>
    </submittedName>
</protein>
<accession>A0ABT8GNU2</accession>
<organism evidence="1 2">
    <name type="scientific">Ureibacillus aquaedulcis</name>
    <dbReference type="NCBI Taxonomy" id="3058421"/>
    <lineage>
        <taxon>Bacteria</taxon>
        <taxon>Bacillati</taxon>
        <taxon>Bacillota</taxon>
        <taxon>Bacilli</taxon>
        <taxon>Bacillales</taxon>
        <taxon>Caryophanaceae</taxon>
        <taxon>Ureibacillus</taxon>
    </lineage>
</organism>
<dbReference type="EMBL" id="JAUHTQ010000003">
    <property type="protein sequence ID" value="MDN4493075.1"/>
    <property type="molecule type" value="Genomic_DNA"/>
</dbReference>
<comment type="caution">
    <text evidence="1">The sequence shown here is derived from an EMBL/GenBank/DDBJ whole genome shotgun (WGS) entry which is preliminary data.</text>
</comment>
<proteinExistence type="predicted"/>
<dbReference type="Proteomes" id="UP001172743">
    <property type="component" value="Unassembled WGS sequence"/>
</dbReference>
<evidence type="ECO:0000313" key="1">
    <source>
        <dbReference type="EMBL" id="MDN4493075.1"/>
    </source>
</evidence>
<keyword evidence="2" id="KW-1185">Reference proteome</keyword>
<evidence type="ECO:0000313" key="2">
    <source>
        <dbReference type="Proteomes" id="UP001172743"/>
    </source>
</evidence>
<name>A0ABT8GNU2_9BACL</name>